<proteinExistence type="predicted"/>
<dbReference type="OrthoDB" id="8563047at2"/>
<dbReference type="Proteomes" id="UP000248168">
    <property type="component" value="Unassembled WGS sequence"/>
</dbReference>
<sequence length="208" mass="21306">MNNRTSLFTGGLLGLGLLLAAGQPAHAVQAVWDGAYTQVGPHYAEWNAFNDNIPGGNIQDNTPDVSHIGGGNIYSPSSPTAFTLTAGNLGSGTSNVFLRVATVGAFDTTLNQSLTGFTLNGVSGAYSQLFNETITGGFGGNEVEGLVSWLGVTHTGSLNIAFHAIGSSVSLDQLSLDVAPVPLPAAVYLMGSGLAGIAAMARRRQRAV</sequence>
<dbReference type="RefSeq" id="WP_121987923.1">
    <property type="nucleotide sequence ID" value="NZ_OUNR01000001.1"/>
</dbReference>
<gene>
    <name evidence="3" type="ORF">NITLEN_10469</name>
</gene>
<protein>
    <recommendedName>
        <fullName evidence="5">VPLPA-CTERM protein sorting domain-containing protein</fullName>
    </recommendedName>
</protein>
<evidence type="ECO:0000256" key="1">
    <source>
        <dbReference type="SAM" id="Phobius"/>
    </source>
</evidence>
<evidence type="ECO:0000313" key="4">
    <source>
        <dbReference type="Proteomes" id="UP000248168"/>
    </source>
</evidence>
<keyword evidence="2" id="KW-0732">Signal</keyword>
<keyword evidence="4" id="KW-1185">Reference proteome</keyword>
<dbReference type="NCBIfam" id="TIGR03370">
    <property type="entry name" value="VPLPA-CTERM"/>
    <property type="match status" value="1"/>
</dbReference>
<accession>A0A330L2E8</accession>
<organism evidence="3 4">
    <name type="scientific">Nitrospira lenta</name>
    <dbReference type="NCBI Taxonomy" id="1436998"/>
    <lineage>
        <taxon>Bacteria</taxon>
        <taxon>Pseudomonadati</taxon>
        <taxon>Nitrospirota</taxon>
        <taxon>Nitrospiria</taxon>
        <taxon>Nitrospirales</taxon>
        <taxon>Nitrospiraceae</taxon>
        <taxon>Nitrospira</taxon>
    </lineage>
</organism>
<evidence type="ECO:0000313" key="3">
    <source>
        <dbReference type="EMBL" id="SPP63383.1"/>
    </source>
</evidence>
<keyword evidence="1" id="KW-0472">Membrane</keyword>
<dbReference type="InterPro" id="IPR022472">
    <property type="entry name" value="VPLPA-CTERM"/>
</dbReference>
<dbReference type="AlphaFoldDB" id="A0A330L2E8"/>
<name>A0A330L2E8_9BACT</name>
<keyword evidence="1" id="KW-1133">Transmembrane helix</keyword>
<evidence type="ECO:0000256" key="2">
    <source>
        <dbReference type="SAM" id="SignalP"/>
    </source>
</evidence>
<dbReference type="EMBL" id="OUNR01000001">
    <property type="protein sequence ID" value="SPP63383.1"/>
    <property type="molecule type" value="Genomic_DNA"/>
</dbReference>
<feature type="transmembrane region" description="Helical" evidence="1">
    <location>
        <begin position="181"/>
        <end position="201"/>
    </location>
</feature>
<dbReference type="InParanoid" id="A0A330L2E8"/>
<reference evidence="4" key="1">
    <citation type="submission" date="2018-04" db="EMBL/GenBank/DDBJ databases">
        <authorList>
            <person name="Lucker S."/>
            <person name="Sakoula D."/>
        </authorList>
    </citation>
    <scope>NUCLEOTIDE SEQUENCE [LARGE SCALE GENOMIC DNA]</scope>
</reference>
<evidence type="ECO:0008006" key="5">
    <source>
        <dbReference type="Google" id="ProtNLM"/>
    </source>
</evidence>
<keyword evidence="1" id="KW-0812">Transmembrane</keyword>
<feature type="chain" id="PRO_5016423248" description="VPLPA-CTERM protein sorting domain-containing protein" evidence="2">
    <location>
        <begin position="28"/>
        <end position="208"/>
    </location>
</feature>
<feature type="signal peptide" evidence="2">
    <location>
        <begin position="1"/>
        <end position="27"/>
    </location>
</feature>